<sequence length="144" mass="15583">MPSAAALVNTTNSEWENLRAIERVPIEDIDRIGYYLPQRPVIKETSETSKNRPVFDASAKEGNGPSMDDNLIKGPNLSELIPDIVRSISFKCAITSSFGHCSGGKYSHSGPSHHLDAIRCEAEHHLLGKSAGFIAPGDIPPNFG</sequence>
<accession>A0A8T0FXV2</accession>
<organism evidence="2 3">
    <name type="scientific">Argiope bruennichi</name>
    <name type="common">Wasp spider</name>
    <name type="synonym">Aranea bruennichi</name>
    <dbReference type="NCBI Taxonomy" id="94029"/>
    <lineage>
        <taxon>Eukaryota</taxon>
        <taxon>Metazoa</taxon>
        <taxon>Ecdysozoa</taxon>
        <taxon>Arthropoda</taxon>
        <taxon>Chelicerata</taxon>
        <taxon>Arachnida</taxon>
        <taxon>Araneae</taxon>
        <taxon>Araneomorphae</taxon>
        <taxon>Entelegynae</taxon>
        <taxon>Araneoidea</taxon>
        <taxon>Araneidae</taxon>
        <taxon>Argiope</taxon>
    </lineage>
</organism>
<dbReference type="Proteomes" id="UP000807504">
    <property type="component" value="Unassembled WGS sequence"/>
</dbReference>
<name>A0A8T0FXV2_ARGBR</name>
<gene>
    <name evidence="2" type="ORF">HNY73_000018</name>
</gene>
<reference evidence="2" key="1">
    <citation type="journal article" date="2020" name="bioRxiv">
        <title>Chromosome-level reference genome of the European wasp spider Argiope bruennichi: a resource for studies on range expansion and evolutionary adaptation.</title>
        <authorList>
            <person name="Sheffer M.M."/>
            <person name="Hoppe A."/>
            <person name="Krehenwinkel H."/>
            <person name="Uhl G."/>
            <person name="Kuss A.W."/>
            <person name="Jensen L."/>
            <person name="Jensen C."/>
            <person name="Gillespie R.G."/>
            <person name="Hoff K.J."/>
            <person name="Prost S."/>
        </authorList>
    </citation>
    <scope>NUCLEOTIDE SEQUENCE</scope>
</reference>
<dbReference type="EMBL" id="JABXBU010000001">
    <property type="protein sequence ID" value="KAF8795526.1"/>
    <property type="molecule type" value="Genomic_DNA"/>
</dbReference>
<comment type="caution">
    <text evidence="2">The sequence shown here is derived from an EMBL/GenBank/DDBJ whole genome shotgun (WGS) entry which is preliminary data.</text>
</comment>
<dbReference type="AlphaFoldDB" id="A0A8T0FXV2"/>
<protein>
    <submittedName>
        <fullName evidence="2">Uncharacterized protein</fullName>
    </submittedName>
</protein>
<evidence type="ECO:0000256" key="1">
    <source>
        <dbReference type="SAM" id="MobiDB-lite"/>
    </source>
</evidence>
<evidence type="ECO:0000313" key="2">
    <source>
        <dbReference type="EMBL" id="KAF8795526.1"/>
    </source>
</evidence>
<evidence type="ECO:0000313" key="3">
    <source>
        <dbReference type="Proteomes" id="UP000807504"/>
    </source>
</evidence>
<reference evidence="2" key="2">
    <citation type="submission" date="2020-06" db="EMBL/GenBank/DDBJ databases">
        <authorList>
            <person name="Sheffer M."/>
        </authorList>
    </citation>
    <scope>NUCLEOTIDE SEQUENCE</scope>
</reference>
<feature type="region of interest" description="Disordered" evidence="1">
    <location>
        <begin position="45"/>
        <end position="69"/>
    </location>
</feature>
<proteinExistence type="predicted"/>
<keyword evidence="3" id="KW-1185">Reference proteome</keyword>